<dbReference type="STRING" id="97972.A0A2V1DDA6"/>
<keyword evidence="2" id="KW-1185">Reference proteome</keyword>
<protein>
    <submittedName>
        <fullName evidence="1">Uncharacterized protein</fullName>
    </submittedName>
</protein>
<gene>
    <name evidence="1" type="ORF">DM02DRAFT_617543</name>
</gene>
<evidence type="ECO:0000313" key="2">
    <source>
        <dbReference type="Proteomes" id="UP000244855"/>
    </source>
</evidence>
<dbReference type="AlphaFoldDB" id="A0A2V1DDA6"/>
<dbReference type="Proteomes" id="UP000244855">
    <property type="component" value="Unassembled WGS sequence"/>
</dbReference>
<reference evidence="1 2" key="1">
    <citation type="journal article" date="2018" name="Sci. Rep.">
        <title>Comparative genomics provides insights into the lifestyle and reveals functional heterogeneity of dark septate endophytic fungi.</title>
        <authorList>
            <person name="Knapp D.G."/>
            <person name="Nemeth J.B."/>
            <person name="Barry K."/>
            <person name="Hainaut M."/>
            <person name="Henrissat B."/>
            <person name="Johnson J."/>
            <person name="Kuo A."/>
            <person name="Lim J.H.P."/>
            <person name="Lipzen A."/>
            <person name="Nolan M."/>
            <person name="Ohm R.A."/>
            <person name="Tamas L."/>
            <person name="Grigoriev I.V."/>
            <person name="Spatafora J.W."/>
            <person name="Nagy L.G."/>
            <person name="Kovacs G.M."/>
        </authorList>
    </citation>
    <scope>NUCLEOTIDE SEQUENCE [LARGE SCALE GENOMIC DNA]</scope>
    <source>
        <strain evidence="1 2">DSE2036</strain>
    </source>
</reference>
<dbReference type="EMBL" id="KZ805478">
    <property type="protein sequence ID" value="PVH95985.1"/>
    <property type="molecule type" value="Genomic_DNA"/>
</dbReference>
<name>A0A2V1DDA6_9PLEO</name>
<proteinExistence type="predicted"/>
<evidence type="ECO:0000313" key="1">
    <source>
        <dbReference type="EMBL" id="PVH95985.1"/>
    </source>
</evidence>
<organism evidence="1 2">
    <name type="scientific">Periconia macrospinosa</name>
    <dbReference type="NCBI Taxonomy" id="97972"/>
    <lineage>
        <taxon>Eukaryota</taxon>
        <taxon>Fungi</taxon>
        <taxon>Dikarya</taxon>
        <taxon>Ascomycota</taxon>
        <taxon>Pezizomycotina</taxon>
        <taxon>Dothideomycetes</taxon>
        <taxon>Pleosporomycetidae</taxon>
        <taxon>Pleosporales</taxon>
        <taxon>Massarineae</taxon>
        <taxon>Periconiaceae</taxon>
        <taxon>Periconia</taxon>
    </lineage>
</organism>
<sequence length="372" mass="41209">MSEDEITAQDHTAKMFIGHGFQAFFALMLGRGTRSGKIYLRLLDTKPAEDKEIVAVTIAHVKPHQSVLPQIDAFTRHIASCKVRRKILSKSIPSLFQSTGHLSLSPIAPEKTPMVTPSPRTDATSWRVLHEMLPQNQPGTLQSNSNSGSSSVASEATSANIVLTETIPAEFKGCSTGPLFAHLAHVFHPSLCKSIRRTGDKACLTVSFLEDASQISCLVSASIMNDHVEELVLNLFGLRLKTEGLFREFIIPPVTNISPEDSVKIHPEHFVKIRPEDSVISGVRDEAVQKFLGRKILQAVVESAKREEETTEGTRLKHRIQMVIPSRNSHDGRLDIVLGLEQGWALHAEMFPTPKSLFSFHYPPTFAKEHEC</sequence>
<accession>A0A2V1DDA6</accession>